<feature type="binding site" evidence="7">
    <location>
        <position position="128"/>
    </location>
    <ligand>
        <name>Cu cation</name>
        <dbReference type="ChEBI" id="CHEBI:23378"/>
    </ligand>
</feature>
<dbReference type="InterPro" id="IPR028871">
    <property type="entry name" value="BlueCu_1_BS"/>
</dbReference>
<gene>
    <name evidence="9" type="ORF">HNR28_000893</name>
</gene>
<dbReference type="InterPro" id="IPR000923">
    <property type="entry name" value="BlueCu_1"/>
</dbReference>
<evidence type="ECO:0000256" key="2">
    <source>
        <dbReference type="ARBA" id="ARBA00022448"/>
    </source>
</evidence>
<keyword evidence="4" id="KW-0574">Periplasm</keyword>
<organism evidence="9 10">
    <name type="scientific">Castellaniella defragrans</name>
    <name type="common">Alcaligenes defragrans</name>
    <dbReference type="NCBI Taxonomy" id="75697"/>
    <lineage>
        <taxon>Bacteria</taxon>
        <taxon>Pseudomonadati</taxon>
        <taxon>Pseudomonadota</taxon>
        <taxon>Betaproteobacteria</taxon>
        <taxon>Burkholderiales</taxon>
        <taxon>Alcaligenaceae</taxon>
        <taxon>Castellaniella</taxon>
    </lineage>
</organism>
<keyword evidence="5" id="KW-0249">Electron transport</keyword>
<feature type="binding site" evidence="7">
    <location>
        <position position="131"/>
    </location>
    <ligand>
        <name>Cu cation</name>
        <dbReference type="ChEBI" id="CHEBI:23378"/>
    </ligand>
</feature>
<evidence type="ECO:0000256" key="5">
    <source>
        <dbReference type="ARBA" id="ARBA00022982"/>
    </source>
</evidence>
<comment type="subcellular location">
    <subcellularLocation>
        <location evidence="1">Periplasm</location>
    </subcellularLocation>
</comment>
<keyword evidence="3 7" id="KW-0479">Metal-binding</keyword>
<keyword evidence="2" id="KW-0813">Transport</keyword>
<evidence type="ECO:0000256" key="7">
    <source>
        <dbReference type="PIRSR" id="PIRSR602387-1"/>
    </source>
</evidence>
<dbReference type="EMBL" id="JACHIB010000004">
    <property type="protein sequence ID" value="MBB6082864.1"/>
    <property type="molecule type" value="Genomic_DNA"/>
</dbReference>
<evidence type="ECO:0000256" key="4">
    <source>
        <dbReference type="ARBA" id="ARBA00022764"/>
    </source>
</evidence>
<dbReference type="AlphaFoldDB" id="A0A7W9WMY7"/>
<dbReference type="GO" id="GO:0009055">
    <property type="term" value="F:electron transfer activity"/>
    <property type="evidence" value="ECO:0007669"/>
    <property type="project" value="InterPro"/>
</dbReference>
<keyword evidence="6 7" id="KW-0186">Copper</keyword>
<dbReference type="InterPro" id="IPR008972">
    <property type="entry name" value="Cupredoxin"/>
</dbReference>
<evidence type="ECO:0000256" key="6">
    <source>
        <dbReference type="ARBA" id="ARBA00023008"/>
    </source>
</evidence>
<dbReference type="CDD" id="cd04220">
    <property type="entry name" value="Halocyanin"/>
    <property type="match status" value="1"/>
</dbReference>
<dbReference type="RefSeq" id="WP_151024366.1">
    <property type="nucleotide sequence ID" value="NZ_JACHIB010000004.1"/>
</dbReference>
<evidence type="ECO:0000256" key="1">
    <source>
        <dbReference type="ARBA" id="ARBA00004418"/>
    </source>
</evidence>
<evidence type="ECO:0000313" key="10">
    <source>
        <dbReference type="Proteomes" id="UP000541136"/>
    </source>
</evidence>
<protein>
    <submittedName>
        <fullName evidence="9">Plastocyanin</fullName>
    </submittedName>
</protein>
<reference evidence="9 10" key="1">
    <citation type="submission" date="2020-08" db="EMBL/GenBank/DDBJ databases">
        <title>Genomic Encyclopedia of Type Strains, Phase IV (KMG-IV): sequencing the most valuable type-strain genomes for metagenomic binning, comparative biology and taxonomic classification.</title>
        <authorList>
            <person name="Goeker M."/>
        </authorList>
    </citation>
    <scope>NUCLEOTIDE SEQUENCE [LARGE SCALE GENOMIC DNA]</scope>
    <source>
        <strain evidence="9 10">DSM 12141</strain>
    </source>
</reference>
<feature type="binding site" evidence="7">
    <location>
        <position position="81"/>
    </location>
    <ligand>
        <name>Cu cation</name>
        <dbReference type="ChEBI" id="CHEBI:23378"/>
    </ligand>
</feature>
<dbReference type="InterPro" id="IPR002387">
    <property type="entry name" value="Plastocyanin"/>
</dbReference>
<feature type="binding site" evidence="7">
    <location>
        <position position="136"/>
    </location>
    <ligand>
        <name>Cu cation</name>
        <dbReference type="ChEBI" id="CHEBI:23378"/>
    </ligand>
</feature>
<dbReference type="PROSITE" id="PS00196">
    <property type="entry name" value="COPPER_BLUE"/>
    <property type="match status" value="1"/>
</dbReference>
<feature type="domain" description="Blue (type 1) copper" evidence="8">
    <location>
        <begin position="53"/>
        <end position="142"/>
    </location>
</feature>
<sequence>MNAPLHGHALPHDPRRRLLLAAGGGLLLAAVLPRPAGADEAVEIGMSGTPSGSQVWFRPRGLLIRPGQAVRWVNRDAGNVHTSTAYHPANGRPLRMPAGAKPWNSDYLLPGQSYTVVFEAPGVYDYFCLPHEHAGMVGRIVVGDADAAPPYADTDARLPPAAAAGFPAVAAILKQGRID</sequence>
<proteinExistence type="predicted"/>
<dbReference type="InterPro" id="IPR052721">
    <property type="entry name" value="ET_Amicyanin"/>
</dbReference>
<comment type="caution">
    <text evidence="9">The sequence shown here is derived from an EMBL/GenBank/DDBJ whole genome shotgun (WGS) entry which is preliminary data.</text>
</comment>
<dbReference type="PANTHER" id="PTHR36507:SF1">
    <property type="entry name" value="BLL1555 PROTEIN"/>
    <property type="match status" value="1"/>
</dbReference>
<dbReference type="SUPFAM" id="SSF49503">
    <property type="entry name" value="Cupredoxins"/>
    <property type="match status" value="1"/>
</dbReference>
<name>A0A7W9WMY7_CASDE</name>
<dbReference type="Proteomes" id="UP000541136">
    <property type="component" value="Unassembled WGS sequence"/>
</dbReference>
<evidence type="ECO:0000259" key="8">
    <source>
        <dbReference type="Pfam" id="PF00127"/>
    </source>
</evidence>
<evidence type="ECO:0000313" key="9">
    <source>
        <dbReference type="EMBL" id="MBB6082864.1"/>
    </source>
</evidence>
<dbReference type="PANTHER" id="PTHR36507">
    <property type="entry name" value="BLL1555 PROTEIN"/>
    <property type="match status" value="1"/>
</dbReference>
<dbReference type="Gene3D" id="2.60.40.420">
    <property type="entry name" value="Cupredoxins - blue copper proteins"/>
    <property type="match status" value="1"/>
</dbReference>
<dbReference type="GO" id="GO:0042597">
    <property type="term" value="C:periplasmic space"/>
    <property type="evidence" value="ECO:0007669"/>
    <property type="project" value="UniProtKB-SubCell"/>
</dbReference>
<dbReference type="Pfam" id="PF00127">
    <property type="entry name" value="Copper-bind"/>
    <property type="match status" value="1"/>
</dbReference>
<evidence type="ECO:0000256" key="3">
    <source>
        <dbReference type="ARBA" id="ARBA00022723"/>
    </source>
</evidence>
<dbReference type="GO" id="GO:0005507">
    <property type="term" value="F:copper ion binding"/>
    <property type="evidence" value="ECO:0007669"/>
    <property type="project" value="InterPro"/>
</dbReference>
<comment type="cofactor">
    <cofactor evidence="7">
        <name>Cu(2+)</name>
        <dbReference type="ChEBI" id="CHEBI:29036"/>
    </cofactor>
    <text evidence="7">The crystal structure with reduced Cu(1+) has also been determined.</text>
</comment>
<dbReference type="PRINTS" id="PR00157">
    <property type="entry name" value="PLASTOCYANIN"/>
</dbReference>
<accession>A0A7W9WMY7</accession>